<dbReference type="PANTHER" id="PTHR34649">
    <property type="entry name" value="CILIA- AND FLAGELLA-ASSOCIATED PROTEIN 99"/>
    <property type="match status" value="1"/>
</dbReference>
<evidence type="ECO:0000256" key="1">
    <source>
        <dbReference type="SAM" id="Coils"/>
    </source>
</evidence>
<dbReference type="STRING" id="195883.A0A482WGD9"/>
<dbReference type="Proteomes" id="UP000291343">
    <property type="component" value="Unassembled WGS sequence"/>
</dbReference>
<accession>A0A482WGD9</accession>
<proteinExistence type="predicted"/>
<feature type="region of interest" description="Disordered" evidence="2">
    <location>
        <begin position="269"/>
        <end position="299"/>
    </location>
</feature>
<dbReference type="PANTHER" id="PTHR34649:SF1">
    <property type="entry name" value="CILIA- AND FLAGELLA-ASSOCIATED PROTEIN 99"/>
    <property type="match status" value="1"/>
</dbReference>
<feature type="coiled-coil region" evidence="1">
    <location>
        <begin position="395"/>
        <end position="484"/>
    </location>
</feature>
<evidence type="ECO:0000256" key="2">
    <source>
        <dbReference type="SAM" id="MobiDB-lite"/>
    </source>
</evidence>
<sequence>MMDECATSKKLNFCLKNTHIKIIESLLMTYRRLKCEIPSEFVQEFLPPLTNDCPDEYDSIEGNFEKIARHLNFLEDVVADFYVKFKRKDHTDKFLLIDEFYVAIFWRSEDEIVLLRDYLKSVNLNKSFQIAKYLSYDKTIITMTEIANRYFDLDYVTNEILSNVFQDGDFYKKVHEKLFEEQKSLMIKSVKVTQPQKMNVLSHTKRVPRVPCNSREEYIFKAAPIPESLHTEYKRIEENLNEARKKNREKAERLSLESQQISVLRDSSLEKEGASEAIETTPTIHTTPENSTTIKSKPAPKFQEPVVPVKKTTTCILREAALIVKKEEKEIERLNRLLQGAADFTVFESFYDEMKCKDEKEKILDIEKKHLKGQITYEEAIRAKKNLTKVNKMKRIEFEREKEKIEAQLKEYKEKEMESIKQQVERVQQIQQAVEEKKQVLVEEKQKNAKELNEKTRALMIQLIKQQQDELNKKMDMIKEIRLLQSLRIIPKKEFDATETMNMGLFCEMSYLELTERLAMLREEMKEQLEQRQLRIKQEKVRQQEMLREMEALIDVTHQERKLSKKQAKSLPRQQKCIEEDKELMDLRLKLEAARKQRLEKE</sequence>
<dbReference type="InterPro" id="IPR039341">
    <property type="entry name" value="CFAP99"/>
</dbReference>
<gene>
    <name evidence="3" type="ORF">LSTR_LSTR006552</name>
</gene>
<dbReference type="EMBL" id="QKKF02036668">
    <property type="protein sequence ID" value="RZF32557.1"/>
    <property type="molecule type" value="Genomic_DNA"/>
</dbReference>
<feature type="coiled-coil region" evidence="1">
    <location>
        <begin position="317"/>
        <end position="344"/>
    </location>
</feature>
<evidence type="ECO:0000313" key="4">
    <source>
        <dbReference type="Proteomes" id="UP000291343"/>
    </source>
</evidence>
<name>A0A482WGD9_LAOST</name>
<dbReference type="SMR" id="A0A482WGD9"/>
<evidence type="ECO:0000313" key="3">
    <source>
        <dbReference type="EMBL" id="RZF32557.1"/>
    </source>
</evidence>
<dbReference type="AlphaFoldDB" id="A0A482WGD9"/>
<reference evidence="3 4" key="1">
    <citation type="journal article" date="2017" name="Gigascience">
        <title>Genome sequence of the small brown planthopper, Laodelphax striatellus.</title>
        <authorList>
            <person name="Zhu J."/>
            <person name="Jiang F."/>
            <person name="Wang X."/>
            <person name="Yang P."/>
            <person name="Bao Y."/>
            <person name="Zhao W."/>
            <person name="Wang W."/>
            <person name="Lu H."/>
            <person name="Wang Q."/>
            <person name="Cui N."/>
            <person name="Li J."/>
            <person name="Chen X."/>
            <person name="Luo L."/>
            <person name="Yu J."/>
            <person name="Kang L."/>
            <person name="Cui F."/>
        </authorList>
    </citation>
    <scope>NUCLEOTIDE SEQUENCE [LARGE SCALE GENOMIC DNA]</scope>
    <source>
        <strain evidence="3">Lst14</strain>
    </source>
</reference>
<comment type="caution">
    <text evidence="3">The sequence shown here is derived from an EMBL/GenBank/DDBJ whole genome shotgun (WGS) entry which is preliminary data.</text>
</comment>
<feature type="compositionally biased region" description="Low complexity" evidence="2">
    <location>
        <begin position="276"/>
        <end position="294"/>
    </location>
</feature>
<feature type="coiled-coil region" evidence="1">
    <location>
        <begin position="511"/>
        <end position="546"/>
    </location>
</feature>
<keyword evidence="1" id="KW-0175">Coiled coil</keyword>
<protein>
    <submittedName>
        <fullName evidence="3">Uncharacterized protein</fullName>
    </submittedName>
</protein>
<dbReference type="InParanoid" id="A0A482WGD9"/>
<dbReference type="OrthoDB" id="10262255at2759"/>
<organism evidence="3 4">
    <name type="scientific">Laodelphax striatellus</name>
    <name type="common">Small brown planthopper</name>
    <name type="synonym">Delphax striatella</name>
    <dbReference type="NCBI Taxonomy" id="195883"/>
    <lineage>
        <taxon>Eukaryota</taxon>
        <taxon>Metazoa</taxon>
        <taxon>Ecdysozoa</taxon>
        <taxon>Arthropoda</taxon>
        <taxon>Hexapoda</taxon>
        <taxon>Insecta</taxon>
        <taxon>Pterygota</taxon>
        <taxon>Neoptera</taxon>
        <taxon>Paraneoptera</taxon>
        <taxon>Hemiptera</taxon>
        <taxon>Auchenorrhyncha</taxon>
        <taxon>Fulgoroidea</taxon>
        <taxon>Delphacidae</taxon>
        <taxon>Criomorphinae</taxon>
        <taxon>Laodelphax</taxon>
    </lineage>
</organism>
<feature type="coiled-coil region" evidence="1">
    <location>
        <begin position="233"/>
        <end position="260"/>
    </location>
</feature>
<keyword evidence="4" id="KW-1185">Reference proteome</keyword>